<keyword evidence="10" id="KW-1185">Reference proteome</keyword>
<dbReference type="OrthoDB" id="6365676at2759"/>
<dbReference type="InterPro" id="IPR013087">
    <property type="entry name" value="Znf_C2H2_type"/>
</dbReference>
<keyword evidence="4" id="KW-0862">Zinc</keyword>
<dbReference type="GO" id="GO:0000978">
    <property type="term" value="F:RNA polymerase II cis-regulatory region sequence-specific DNA binding"/>
    <property type="evidence" value="ECO:0007669"/>
    <property type="project" value="TreeGrafter"/>
</dbReference>
<dbReference type="RefSeq" id="XP_029760764.1">
    <property type="nucleotide sequence ID" value="XM_029907037.1"/>
</dbReference>
<evidence type="ECO:0000256" key="6">
    <source>
        <dbReference type="PROSITE-ProRule" id="PRU00042"/>
    </source>
</evidence>
<feature type="domain" description="C2H2-type" evidence="8">
    <location>
        <begin position="369"/>
        <end position="401"/>
    </location>
</feature>
<evidence type="ECO:0000256" key="3">
    <source>
        <dbReference type="ARBA" id="ARBA00022771"/>
    </source>
</evidence>
<feature type="region of interest" description="Disordered" evidence="7">
    <location>
        <begin position="317"/>
        <end position="370"/>
    </location>
</feature>
<evidence type="ECO:0000256" key="4">
    <source>
        <dbReference type="ARBA" id="ARBA00022833"/>
    </source>
</evidence>
<keyword evidence="1" id="KW-0479">Metal-binding</keyword>
<evidence type="ECO:0000313" key="9">
    <source>
        <dbReference type="EMBL" id="KEQ84577.1"/>
    </source>
</evidence>
<dbReference type="SMART" id="SM00355">
    <property type="entry name" value="ZnF_C2H2"/>
    <property type="match status" value="2"/>
</dbReference>
<dbReference type="EMBL" id="KL584982">
    <property type="protein sequence ID" value="KEQ84577.1"/>
    <property type="molecule type" value="Genomic_DNA"/>
</dbReference>
<dbReference type="PANTHER" id="PTHR14003">
    <property type="entry name" value="TRANSCRIPTIONAL REPRESSOR PROTEIN YY"/>
    <property type="match status" value="1"/>
</dbReference>
<dbReference type="STRING" id="1043002.A0A074XRG2"/>
<feature type="domain" description="C2H2-type" evidence="8">
    <location>
        <begin position="402"/>
        <end position="429"/>
    </location>
</feature>
<sequence>MTEVGARIDRALGKGLDLICRAMANSHHDENCRRESEIGNIHEVQQSQFVATSGLGSASTSDGLSSLCMEMSHGCMCKRWQHQLARNERVRRISRAQVQEGTPSSKAQIDCEITSQQRRFRWLQSKSSIPGGWQGSGLGGGRIRPVVKVLHDRVKSSGKLAASPRAPLLQSHLQVYIFCGLHSADWPKTRFLMMDGKNSIGRKVSLLNDDSHTAAVLPRLPPLSVYYRATHSHSRSPSLASSTPSVSPQTPRLVRSESSDSRHLPLSPLTPPPTSFDHLHHSKSAHSLYFAGPASFAKMDDSTSSIYPPVPDSQAVAPYPMPVSQPASSTTPAMSQPMALSYQRSSNSPVSESSRAPAANKSSTKKNQYPCPLAKHYNCSDFFTTSGHAARHAKKHTGKKDAFCPECNKAFTRKDNMEQHRRTHQNVRGPSKSSTDGRVKKSTKPAPRKSISGPLEAAAVAQLEEHQSQPPQQIPQHQHQFQSAQQPIMSTSPYYINPDPIQPLPQPILSDFNNTRPPLYRSSYPSSLDFLPPQTSLVQDPDLHYSYPSPGLSNGLDTLALAASDHRRMSGEDSC</sequence>
<feature type="compositionally biased region" description="Polar residues" evidence="7">
    <location>
        <begin position="426"/>
        <end position="436"/>
    </location>
</feature>
<feature type="compositionally biased region" description="Low complexity" evidence="7">
    <location>
        <begin position="235"/>
        <end position="248"/>
    </location>
</feature>
<keyword evidence="3 6" id="KW-0863">Zinc-finger</keyword>
<name>A0A074XRG2_AURPU</name>
<evidence type="ECO:0000256" key="1">
    <source>
        <dbReference type="ARBA" id="ARBA00022723"/>
    </source>
</evidence>
<accession>A0A074XRG2</accession>
<dbReference type="PANTHER" id="PTHR14003:SF19">
    <property type="entry name" value="YY2 TRANSCRIPTION FACTOR"/>
    <property type="match status" value="1"/>
</dbReference>
<feature type="compositionally biased region" description="Polar residues" evidence="7">
    <location>
        <begin position="325"/>
        <end position="334"/>
    </location>
</feature>
<dbReference type="Proteomes" id="UP000030706">
    <property type="component" value="Unassembled WGS sequence"/>
</dbReference>
<evidence type="ECO:0000313" key="10">
    <source>
        <dbReference type="Proteomes" id="UP000030706"/>
    </source>
</evidence>
<protein>
    <recommendedName>
        <fullName evidence="5">C2H2 type master regulator of conidiophore development brlA</fullName>
    </recommendedName>
</protein>
<dbReference type="GeneID" id="40749343"/>
<feature type="region of interest" description="Disordered" evidence="7">
    <location>
        <begin position="414"/>
        <end position="453"/>
    </location>
</feature>
<evidence type="ECO:0000256" key="5">
    <source>
        <dbReference type="ARBA" id="ARBA00044085"/>
    </source>
</evidence>
<dbReference type="GO" id="GO:0000785">
    <property type="term" value="C:chromatin"/>
    <property type="evidence" value="ECO:0007669"/>
    <property type="project" value="TreeGrafter"/>
</dbReference>
<dbReference type="InterPro" id="IPR036236">
    <property type="entry name" value="Znf_C2H2_sf"/>
</dbReference>
<dbReference type="GO" id="GO:0000981">
    <property type="term" value="F:DNA-binding transcription factor activity, RNA polymerase II-specific"/>
    <property type="evidence" value="ECO:0007669"/>
    <property type="project" value="TreeGrafter"/>
</dbReference>
<dbReference type="PROSITE" id="PS00028">
    <property type="entry name" value="ZINC_FINGER_C2H2_1"/>
    <property type="match status" value="1"/>
</dbReference>
<dbReference type="HOGENOM" id="CLU_034205_0_0_1"/>
<feature type="compositionally biased region" description="Low complexity" evidence="7">
    <location>
        <begin position="345"/>
        <end position="354"/>
    </location>
</feature>
<evidence type="ECO:0000256" key="7">
    <source>
        <dbReference type="SAM" id="MobiDB-lite"/>
    </source>
</evidence>
<gene>
    <name evidence="9" type="ORF">M438DRAFT_355485</name>
</gene>
<evidence type="ECO:0000256" key="2">
    <source>
        <dbReference type="ARBA" id="ARBA00022737"/>
    </source>
</evidence>
<dbReference type="Gene3D" id="3.30.160.60">
    <property type="entry name" value="Classic Zinc Finger"/>
    <property type="match status" value="1"/>
</dbReference>
<dbReference type="Pfam" id="PF00096">
    <property type="entry name" value="zf-C2H2"/>
    <property type="match status" value="1"/>
</dbReference>
<dbReference type="GO" id="GO:0005667">
    <property type="term" value="C:transcription regulator complex"/>
    <property type="evidence" value="ECO:0007669"/>
    <property type="project" value="TreeGrafter"/>
</dbReference>
<dbReference type="GO" id="GO:0008270">
    <property type="term" value="F:zinc ion binding"/>
    <property type="evidence" value="ECO:0007669"/>
    <property type="project" value="UniProtKB-KW"/>
</dbReference>
<evidence type="ECO:0000259" key="8">
    <source>
        <dbReference type="PROSITE" id="PS50157"/>
    </source>
</evidence>
<dbReference type="SUPFAM" id="SSF57667">
    <property type="entry name" value="beta-beta-alpha zinc fingers"/>
    <property type="match status" value="1"/>
</dbReference>
<keyword evidence="2" id="KW-0677">Repeat</keyword>
<dbReference type="PROSITE" id="PS50157">
    <property type="entry name" value="ZINC_FINGER_C2H2_2"/>
    <property type="match status" value="2"/>
</dbReference>
<feature type="region of interest" description="Disordered" evidence="7">
    <location>
        <begin position="234"/>
        <end position="278"/>
    </location>
</feature>
<feature type="compositionally biased region" description="Basic and acidic residues" evidence="7">
    <location>
        <begin position="254"/>
        <end position="263"/>
    </location>
</feature>
<dbReference type="FunFam" id="3.30.160.60:FF:002343">
    <property type="entry name" value="Zinc finger protein 33A"/>
    <property type="match status" value="1"/>
</dbReference>
<dbReference type="AlphaFoldDB" id="A0A074XRG2"/>
<organism evidence="9 10">
    <name type="scientific">Aureobasidium pullulans EXF-150</name>
    <dbReference type="NCBI Taxonomy" id="1043002"/>
    <lineage>
        <taxon>Eukaryota</taxon>
        <taxon>Fungi</taxon>
        <taxon>Dikarya</taxon>
        <taxon>Ascomycota</taxon>
        <taxon>Pezizomycotina</taxon>
        <taxon>Dothideomycetes</taxon>
        <taxon>Dothideomycetidae</taxon>
        <taxon>Dothideales</taxon>
        <taxon>Saccotheciaceae</taxon>
        <taxon>Aureobasidium</taxon>
    </lineage>
</organism>
<proteinExistence type="predicted"/>
<reference evidence="9 10" key="1">
    <citation type="journal article" date="2014" name="BMC Genomics">
        <title>Genome sequencing of four Aureobasidium pullulans varieties: biotechnological potential, stress tolerance, and description of new species.</title>
        <authorList>
            <person name="Gostin Ar C."/>
            <person name="Ohm R.A."/>
            <person name="Kogej T."/>
            <person name="Sonjak S."/>
            <person name="Turk M."/>
            <person name="Zajc J."/>
            <person name="Zalar P."/>
            <person name="Grube M."/>
            <person name="Sun H."/>
            <person name="Han J."/>
            <person name="Sharma A."/>
            <person name="Chiniquy J."/>
            <person name="Ngan C.Y."/>
            <person name="Lipzen A."/>
            <person name="Barry K."/>
            <person name="Grigoriev I.V."/>
            <person name="Gunde-Cimerman N."/>
        </authorList>
    </citation>
    <scope>NUCLEOTIDE SEQUENCE [LARGE SCALE GENOMIC DNA]</scope>
    <source>
        <strain evidence="9 10">EXF-150</strain>
    </source>
</reference>